<comment type="caution">
    <text evidence="2">The sequence shown here is derived from an EMBL/GenBank/DDBJ whole genome shotgun (WGS) entry which is preliminary data.</text>
</comment>
<organism evidence="2 3">
    <name type="scientific">Vibrio maritimus</name>
    <dbReference type="NCBI Taxonomy" id="990268"/>
    <lineage>
        <taxon>Bacteria</taxon>
        <taxon>Pseudomonadati</taxon>
        <taxon>Pseudomonadota</taxon>
        <taxon>Gammaproteobacteria</taxon>
        <taxon>Vibrionales</taxon>
        <taxon>Vibrionaceae</taxon>
        <taxon>Vibrio</taxon>
    </lineage>
</organism>
<evidence type="ECO:0000256" key="1">
    <source>
        <dbReference type="SAM" id="Phobius"/>
    </source>
</evidence>
<feature type="transmembrane region" description="Helical" evidence="1">
    <location>
        <begin position="20"/>
        <end position="41"/>
    </location>
</feature>
<accession>A0A090TRN7</accession>
<keyword evidence="1" id="KW-0812">Transmembrane</keyword>
<reference evidence="2 3" key="1">
    <citation type="submission" date="2014-09" db="EMBL/GenBank/DDBJ databases">
        <title>Vibrio maritimus JCM 19240. (C210) whole genome shotgun sequence.</title>
        <authorList>
            <person name="Sawabe T."/>
            <person name="Meirelles P."/>
            <person name="Nakanishi M."/>
            <person name="Sayaka M."/>
            <person name="Hattori M."/>
            <person name="Ohkuma M."/>
        </authorList>
    </citation>
    <scope>NUCLEOTIDE SEQUENCE [LARGE SCALE GENOMIC DNA]</scope>
    <source>
        <strain evidence="2 3">JCM 19240</strain>
    </source>
</reference>
<keyword evidence="3" id="KW-1185">Reference proteome</keyword>
<evidence type="ECO:0000313" key="2">
    <source>
        <dbReference type="EMBL" id="GAL33762.1"/>
    </source>
</evidence>
<keyword evidence="1" id="KW-1133">Transmembrane helix</keyword>
<dbReference type="AlphaFoldDB" id="A0A090TRN7"/>
<reference evidence="2 3" key="2">
    <citation type="submission" date="2014-09" db="EMBL/GenBank/DDBJ databases">
        <authorList>
            <consortium name="NBRP consortium"/>
            <person name="Sawabe T."/>
            <person name="Meirelles P."/>
            <person name="Nakanishi M."/>
            <person name="Sayaka M."/>
            <person name="Hattori M."/>
            <person name="Ohkuma M."/>
        </authorList>
    </citation>
    <scope>NUCLEOTIDE SEQUENCE [LARGE SCALE GENOMIC DNA]</scope>
    <source>
        <strain evidence="2 3">JCM 19240</strain>
    </source>
</reference>
<gene>
    <name evidence="2" type="ORF">JCM19240_2458</name>
</gene>
<dbReference type="Proteomes" id="UP000029224">
    <property type="component" value="Unassembled WGS sequence"/>
</dbReference>
<proteinExistence type="predicted"/>
<protein>
    <submittedName>
        <fullName evidence="2">Uncharacterized protein</fullName>
    </submittedName>
</protein>
<evidence type="ECO:0000313" key="3">
    <source>
        <dbReference type="Proteomes" id="UP000029224"/>
    </source>
</evidence>
<name>A0A090TRN7_9VIBR</name>
<dbReference type="EMBL" id="BBMT01000003">
    <property type="protein sequence ID" value="GAL33762.1"/>
    <property type="molecule type" value="Genomic_DNA"/>
</dbReference>
<sequence length="238" mass="26696">MGCTSSVVEVGKMRAFFEVHLRLVITVWVILLAVLGLLYLMNYMKFDSLMSGVVSSKLDVISSSLDTSIQRVDRLGIPYQSAENLIEQFNLARERESDVTSISLIDNGGRILVQTSEIASSSNVIPEDVIRRALTSNEPRWLYSDDTRLFSGLQIFGDFENLTGSLVIEYDKTALFGVYALVRLHLLEATVVIFLVTALTVFFVVRIGFSDVANVFKLIHNYSSGEKQLTESRHRMGR</sequence>
<feature type="transmembrane region" description="Helical" evidence="1">
    <location>
        <begin position="186"/>
        <end position="209"/>
    </location>
</feature>
<keyword evidence="1" id="KW-0472">Membrane</keyword>